<keyword evidence="4" id="KW-1185">Reference proteome</keyword>
<dbReference type="CDD" id="cd02440">
    <property type="entry name" value="AdoMet_MTases"/>
    <property type="match status" value="1"/>
</dbReference>
<reference evidence="3 4" key="1">
    <citation type="submission" date="2015-04" db="EMBL/GenBank/DDBJ databases">
        <title>Draft genome sequence of bacteremic isolate Catabacter hongkongensis type strain HKU16T.</title>
        <authorList>
            <person name="Lau S.K."/>
            <person name="Teng J.L."/>
            <person name="Huang Y."/>
            <person name="Curreem S.O."/>
            <person name="Tsui S.K."/>
            <person name="Woo P.C."/>
        </authorList>
    </citation>
    <scope>NUCLEOTIDE SEQUENCE [LARGE SCALE GENOMIC DNA]</scope>
    <source>
        <strain evidence="3 4">HKU16</strain>
    </source>
</reference>
<feature type="domain" description="Methyltransferase type 11" evidence="2">
    <location>
        <begin position="47"/>
        <end position="144"/>
    </location>
</feature>
<name>A0A0M2NKB4_9FIRM</name>
<protein>
    <submittedName>
        <fullName evidence="3">Putative methyltransferase</fullName>
    </submittedName>
</protein>
<keyword evidence="3" id="KW-0489">Methyltransferase</keyword>
<gene>
    <name evidence="3" type="ORF">CHK_1800</name>
</gene>
<dbReference type="Gene3D" id="3.40.50.150">
    <property type="entry name" value="Vaccinia Virus protein VP39"/>
    <property type="match status" value="1"/>
</dbReference>
<evidence type="ECO:0000259" key="2">
    <source>
        <dbReference type="Pfam" id="PF08241"/>
    </source>
</evidence>
<evidence type="ECO:0000256" key="1">
    <source>
        <dbReference type="ARBA" id="ARBA00022679"/>
    </source>
</evidence>
<dbReference type="InterPro" id="IPR050447">
    <property type="entry name" value="Erg6_SMT_methyltransf"/>
</dbReference>
<dbReference type="GO" id="GO:0032259">
    <property type="term" value="P:methylation"/>
    <property type="evidence" value="ECO:0007669"/>
    <property type="project" value="UniProtKB-KW"/>
</dbReference>
<dbReference type="PANTHER" id="PTHR44068">
    <property type="entry name" value="ZGC:194242"/>
    <property type="match status" value="1"/>
</dbReference>
<dbReference type="GO" id="GO:0016126">
    <property type="term" value="P:sterol biosynthetic process"/>
    <property type="evidence" value="ECO:0007669"/>
    <property type="project" value="TreeGrafter"/>
</dbReference>
<accession>A0A0M2NKB4</accession>
<keyword evidence="1 3" id="KW-0808">Transferase</keyword>
<dbReference type="STRING" id="270498.CHK_1800"/>
<dbReference type="InterPro" id="IPR029063">
    <property type="entry name" value="SAM-dependent_MTases_sf"/>
</dbReference>
<dbReference type="RefSeq" id="WP_235811598.1">
    <property type="nucleotide sequence ID" value="NZ_CAUERS010000036.1"/>
</dbReference>
<dbReference type="SUPFAM" id="SSF53335">
    <property type="entry name" value="S-adenosyl-L-methionine-dependent methyltransferases"/>
    <property type="match status" value="1"/>
</dbReference>
<sequence>MKSILQNTRKPTGFWGRAILRGMNAGHAQLADWGLSHLSPAPGARVLDIGCGGGANIEKLLSLCPNGFVDGVDYSEESVKMSRKKNAAALGKRCEVVQGNVMALPYEDGLFDVVTAFETVYFWPDLSVAFLQVHRVLKPGGVFLLVCEESNPENTAWTDRIDGMKIYSGDDLENRLRSAGFTDIVAHQQKKGWLCLSARS</sequence>
<evidence type="ECO:0000313" key="3">
    <source>
        <dbReference type="EMBL" id="KKI50685.1"/>
    </source>
</evidence>
<dbReference type="Pfam" id="PF08241">
    <property type="entry name" value="Methyltransf_11"/>
    <property type="match status" value="1"/>
</dbReference>
<dbReference type="EMBL" id="LAYJ01000102">
    <property type="protein sequence ID" value="KKI50685.1"/>
    <property type="molecule type" value="Genomic_DNA"/>
</dbReference>
<dbReference type="GO" id="GO:0003838">
    <property type="term" value="F:sterol 24-C-methyltransferase activity"/>
    <property type="evidence" value="ECO:0007669"/>
    <property type="project" value="TreeGrafter"/>
</dbReference>
<evidence type="ECO:0000313" key="4">
    <source>
        <dbReference type="Proteomes" id="UP000034076"/>
    </source>
</evidence>
<organism evidence="3 4">
    <name type="scientific">Christensenella hongkongensis</name>
    <dbReference type="NCBI Taxonomy" id="270498"/>
    <lineage>
        <taxon>Bacteria</taxon>
        <taxon>Bacillati</taxon>
        <taxon>Bacillota</taxon>
        <taxon>Clostridia</taxon>
        <taxon>Christensenellales</taxon>
        <taxon>Christensenellaceae</taxon>
        <taxon>Christensenella</taxon>
    </lineage>
</organism>
<dbReference type="PATRIC" id="fig|270498.16.peg.1069"/>
<dbReference type="PANTHER" id="PTHR44068:SF1">
    <property type="entry name" value="HYPOTHETICAL LOC100005854"/>
    <property type="match status" value="1"/>
</dbReference>
<dbReference type="Proteomes" id="UP000034076">
    <property type="component" value="Unassembled WGS sequence"/>
</dbReference>
<proteinExistence type="predicted"/>
<comment type="caution">
    <text evidence="3">The sequence shown here is derived from an EMBL/GenBank/DDBJ whole genome shotgun (WGS) entry which is preliminary data.</text>
</comment>
<dbReference type="AlphaFoldDB" id="A0A0M2NKB4"/>
<dbReference type="InterPro" id="IPR013216">
    <property type="entry name" value="Methyltransf_11"/>
</dbReference>